<keyword evidence="2" id="KW-1185">Reference proteome</keyword>
<protein>
    <submittedName>
        <fullName evidence="1">Uncharacterized protein</fullName>
    </submittedName>
</protein>
<comment type="caution">
    <text evidence="1">The sequence shown here is derived from an EMBL/GenBank/DDBJ whole genome shotgun (WGS) entry which is preliminary data.</text>
</comment>
<dbReference type="EMBL" id="CM042013">
    <property type="protein sequence ID" value="KAI3740431.1"/>
    <property type="molecule type" value="Genomic_DNA"/>
</dbReference>
<dbReference type="Proteomes" id="UP001055811">
    <property type="component" value="Linkage Group LG05"/>
</dbReference>
<organism evidence="1 2">
    <name type="scientific">Cichorium intybus</name>
    <name type="common">Chicory</name>
    <dbReference type="NCBI Taxonomy" id="13427"/>
    <lineage>
        <taxon>Eukaryota</taxon>
        <taxon>Viridiplantae</taxon>
        <taxon>Streptophyta</taxon>
        <taxon>Embryophyta</taxon>
        <taxon>Tracheophyta</taxon>
        <taxon>Spermatophyta</taxon>
        <taxon>Magnoliopsida</taxon>
        <taxon>eudicotyledons</taxon>
        <taxon>Gunneridae</taxon>
        <taxon>Pentapetalae</taxon>
        <taxon>asterids</taxon>
        <taxon>campanulids</taxon>
        <taxon>Asterales</taxon>
        <taxon>Asteraceae</taxon>
        <taxon>Cichorioideae</taxon>
        <taxon>Cichorieae</taxon>
        <taxon>Cichoriinae</taxon>
        <taxon>Cichorium</taxon>
    </lineage>
</organism>
<reference evidence="1 2" key="2">
    <citation type="journal article" date="2022" name="Mol. Ecol. Resour.">
        <title>The genomes of chicory, endive, great burdock and yacon provide insights into Asteraceae paleo-polyploidization history and plant inulin production.</title>
        <authorList>
            <person name="Fan W."/>
            <person name="Wang S."/>
            <person name="Wang H."/>
            <person name="Wang A."/>
            <person name="Jiang F."/>
            <person name="Liu H."/>
            <person name="Zhao H."/>
            <person name="Xu D."/>
            <person name="Zhang Y."/>
        </authorList>
    </citation>
    <scope>NUCLEOTIDE SEQUENCE [LARGE SCALE GENOMIC DNA]</scope>
    <source>
        <strain evidence="2">cv. Punajuju</strain>
        <tissue evidence="1">Leaves</tissue>
    </source>
</reference>
<evidence type="ECO:0000313" key="1">
    <source>
        <dbReference type="EMBL" id="KAI3740431.1"/>
    </source>
</evidence>
<gene>
    <name evidence="1" type="ORF">L2E82_30860</name>
</gene>
<accession>A0ACB9D1Q1</accession>
<evidence type="ECO:0000313" key="2">
    <source>
        <dbReference type="Proteomes" id="UP001055811"/>
    </source>
</evidence>
<reference evidence="2" key="1">
    <citation type="journal article" date="2022" name="Mol. Ecol. Resour.">
        <title>The genomes of chicory, endive, great burdock and yacon provide insights into Asteraceae palaeo-polyploidization history and plant inulin production.</title>
        <authorList>
            <person name="Fan W."/>
            <person name="Wang S."/>
            <person name="Wang H."/>
            <person name="Wang A."/>
            <person name="Jiang F."/>
            <person name="Liu H."/>
            <person name="Zhao H."/>
            <person name="Xu D."/>
            <person name="Zhang Y."/>
        </authorList>
    </citation>
    <scope>NUCLEOTIDE SEQUENCE [LARGE SCALE GENOMIC DNA]</scope>
    <source>
        <strain evidence="2">cv. Punajuju</strain>
    </source>
</reference>
<sequence>MALSPMFSCFLLCALVSTATAFDITKILNQYTDYAAFNQELSKTGVAEEINERKAVTVLVVKDDVMSQITSQKEVSVADIMRIHVILDYYDSAKIKALTDETTLTTLYQTTGSAYKEQGFITVSKEHNEIKLGSAISDPQMTAKVNKVVTSVPYDISVIEISSPIIPVDVESSDAPSDSSNPPSESSPSPPPSVSSPSPPPSVSSPSSSPNQSPSSSPAGSSSGITAAPVPAPSQNQKYKHGDAPALSPSDANAPSSDDADADDDGDDVAADAPSDDDNSSSSRNAIVSGVMLLASFVATL</sequence>
<name>A0ACB9D1Q1_CICIN</name>
<proteinExistence type="predicted"/>